<evidence type="ECO:0000256" key="3">
    <source>
        <dbReference type="ARBA" id="ARBA00022989"/>
    </source>
</evidence>
<dbReference type="PANTHER" id="PTHR42922">
    <property type="entry name" value="PHOSPHATE TRANSPORT SYSTEM PERMEASE PROTEIN PSTA"/>
    <property type="match status" value="1"/>
</dbReference>
<dbReference type="AlphaFoldDB" id="Q4C6Y8"/>
<dbReference type="PANTHER" id="PTHR42922:SF1">
    <property type="entry name" value="PHOSPHATE TRANSPORT SYSTEM PERMEASE PROTEIN PSTA"/>
    <property type="match status" value="1"/>
</dbReference>
<dbReference type="InterPro" id="IPR051408">
    <property type="entry name" value="Phosphate_transprt_permease"/>
</dbReference>
<feature type="transmembrane region" description="Helical" evidence="5">
    <location>
        <begin position="71"/>
        <end position="96"/>
    </location>
</feature>
<sequence length="99" mass="10218">MESQGLSLKKKPTSPRSLFDSFWTGVASLCMIITLIPLFAVLAFVTVQGASQINLDLFTKLPPPPGLSDGGIANAIIGTLVTVSIATLIAAPFGVISCG</sequence>
<keyword evidence="4 5" id="KW-0472">Membrane</keyword>
<evidence type="ECO:0000313" key="7">
    <source>
        <dbReference type="Proteomes" id="UP000003922"/>
    </source>
</evidence>
<dbReference type="KEGG" id="cwa:CwatDRAFT_4930"/>
<comment type="subcellular location">
    <subcellularLocation>
        <location evidence="1">Membrane</location>
        <topology evidence="1">Multi-pass membrane protein</topology>
    </subcellularLocation>
</comment>
<evidence type="ECO:0000256" key="1">
    <source>
        <dbReference type="ARBA" id="ARBA00004141"/>
    </source>
</evidence>
<dbReference type="InterPro" id="IPR035906">
    <property type="entry name" value="MetI-like_sf"/>
</dbReference>
<comment type="caution">
    <text evidence="6">The sequence shown here is derived from an EMBL/GenBank/DDBJ whole genome shotgun (WGS) entry which is preliminary data.</text>
</comment>
<dbReference type="Proteomes" id="UP000003922">
    <property type="component" value="Unassembled WGS sequence"/>
</dbReference>
<evidence type="ECO:0000256" key="4">
    <source>
        <dbReference type="ARBA" id="ARBA00023136"/>
    </source>
</evidence>
<evidence type="ECO:0000313" key="6">
    <source>
        <dbReference type="EMBL" id="EAM51830.1"/>
    </source>
</evidence>
<name>Q4C6Y8_CROWT</name>
<evidence type="ECO:0000256" key="5">
    <source>
        <dbReference type="SAM" id="Phobius"/>
    </source>
</evidence>
<keyword evidence="3 5" id="KW-1133">Transmembrane helix</keyword>
<keyword evidence="2 5" id="KW-0812">Transmembrane</keyword>
<proteinExistence type="predicted"/>
<evidence type="ECO:0000256" key="2">
    <source>
        <dbReference type="ARBA" id="ARBA00022692"/>
    </source>
</evidence>
<reference evidence="6" key="1">
    <citation type="submission" date="2004-02" db="EMBL/GenBank/DDBJ databases">
        <authorList>
            <consortium name="DOE Joint Genome Institute"/>
        </authorList>
    </citation>
    <scope>NUCLEOTIDE SEQUENCE [LARGE SCALE GENOMIC DNA]</scope>
    <source>
        <strain evidence="6">WH 8501</strain>
    </source>
</reference>
<dbReference type="GO" id="GO:0016020">
    <property type="term" value="C:membrane"/>
    <property type="evidence" value="ECO:0007669"/>
    <property type="project" value="UniProtKB-SubCell"/>
</dbReference>
<reference evidence="6" key="3">
    <citation type="submission" date="2016-12" db="EMBL/GenBank/DDBJ databases">
        <title>Annotation of the draft genome assembly of Crocosphaera watsonii WH 8501.</title>
        <authorList>
            <consortium name="US DOE Joint Genome Institute (JGI-ORNL)"/>
            <person name="Larimer F."/>
            <person name="Land M."/>
        </authorList>
    </citation>
    <scope>NUCLEOTIDE SEQUENCE</scope>
    <source>
        <strain evidence="6">WH 8501</strain>
    </source>
</reference>
<feature type="transmembrane region" description="Helical" evidence="5">
    <location>
        <begin position="21"/>
        <end position="51"/>
    </location>
</feature>
<dbReference type="EMBL" id="AADV02000003">
    <property type="protein sequence ID" value="EAM51830.1"/>
    <property type="molecule type" value="Genomic_DNA"/>
</dbReference>
<dbReference type="SUPFAM" id="SSF161098">
    <property type="entry name" value="MetI-like"/>
    <property type="match status" value="1"/>
</dbReference>
<protein>
    <submittedName>
        <fullName evidence="6">ABC-type phosphate transport system permease protein</fullName>
    </submittedName>
</protein>
<gene>
    <name evidence="6" type="ORF">CwatDRAFT_4930</name>
</gene>
<reference evidence="6" key="2">
    <citation type="submission" date="2005-06" db="EMBL/GenBank/DDBJ databases">
        <title>Sequencing of the draft genome and assembly of Crocosphaera watsonii WH 8501.</title>
        <authorList>
            <consortium name="US DOE Joint Genome Institute (JGI-PGF)"/>
            <person name="Copeland A."/>
            <person name="Lucas S."/>
            <person name="Lapidus A."/>
            <person name="Barry K."/>
            <person name="Detter C."/>
            <person name="Glavina T."/>
            <person name="Hammon N."/>
            <person name="Israni S."/>
            <person name="Pitluck S."/>
            <person name="Richardson P."/>
        </authorList>
    </citation>
    <scope>NUCLEOTIDE SEQUENCE [LARGE SCALE GENOMIC DNA]</scope>
    <source>
        <strain evidence="6">WH 8501</strain>
    </source>
</reference>
<keyword evidence="7" id="KW-1185">Reference proteome</keyword>
<accession>Q4C6Y8</accession>
<organism evidence="6 7">
    <name type="scientific">Crocosphaera watsonii WH 8501</name>
    <dbReference type="NCBI Taxonomy" id="165597"/>
    <lineage>
        <taxon>Bacteria</taxon>
        <taxon>Bacillati</taxon>
        <taxon>Cyanobacteriota</taxon>
        <taxon>Cyanophyceae</taxon>
        <taxon>Oscillatoriophycideae</taxon>
        <taxon>Chroococcales</taxon>
        <taxon>Aphanothecaceae</taxon>
        <taxon>Crocosphaera</taxon>
    </lineage>
</organism>